<evidence type="ECO:0000313" key="5">
    <source>
        <dbReference type="EMBL" id="AIF68837.1"/>
    </source>
</evidence>
<evidence type="ECO:0000259" key="4">
    <source>
        <dbReference type="Pfam" id="PF01321"/>
    </source>
</evidence>
<dbReference type="InterPro" id="IPR000587">
    <property type="entry name" value="Creatinase_N"/>
</dbReference>
<dbReference type="Pfam" id="PF01321">
    <property type="entry name" value="Creatinase_N"/>
    <property type="match status" value="1"/>
</dbReference>
<keyword evidence="6" id="KW-1185">Reference proteome</keyword>
<proteinExistence type="predicted"/>
<dbReference type="InterPro" id="IPR001131">
    <property type="entry name" value="Peptidase_M24B_aminopep-P_CS"/>
</dbReference>
<dbReference type="KEGG" id="ppac:PAP_02025"/>
<dbReference type="Pfam" id="PF00557">
    <property type="entry name" value="Peptidase_M24"/>
    <property type="match status" value="1"/>
</dbReference>
<dbReference type="PANTHER" id="PTHR46112">
    <property type="entry name" value="AMINOPEPTIDASE"/>
    <property type="match status" value="1"/>
</dbReference>
<gene>
    <name evidence="5" type="ORF">PAP_02025</name>
</gene>
<feature type="domain" description="Peptidase M24" evidence="3">
    <location>
        <begin position="142"/>
        <end position="341"/>
    </location>
</feature>
<evidence type="ECO:0000313" key="6">
    <source>
        <dbReference type="Proteomes" id="UP000027981"/>
    </source>
</evidence>
<dbReference type="PRINTS" id="PR00599">
    <property type="entry name" value="MAPEPTIDASE"/>
</dbReference>
<dbReference type="RefSeq" id="WP_048164420.1">
    <property type="nucleotide sequence ID" value="NZ_CP006019.1"/>
</dbReference>
<dbReference type="AlphaFoldDB" id="A0A075LSB0"/>
<dbReference type="STRING" id="1343739.PAP_02025"/>
<dbReference type="PROSITE" id="PS00491">
    <property type="entry name" value="PROLINE_PEPTIDASE"/>
    <property type="match status" value="1"/>
</dbReference>
<evidence type="ECO:0000256" key="2">
    <source>
        <dbReference type="ARBA" id="ARBA00022801"/>
    </source>
</evidence>
<dbReference type="CDD" id="cd01092">
    <property type="entry name" value="APP-like"/>
    <property type="match status" value="1"/>
</dbReference>
<dbReference type="InterPro" id="IPR036005">
    <property type="entry name" value="Creatinase/aminopeptidase-like"/>
</dbReference>
<dbReference type="InterPro" id="IPR029149">
    <property type="entry name" value="Creatin/AminoP/Spt16_N"/>
</dbReference>
<dbReference type="GO" id="GO:0016787">
    <property type="term" value="F:hydrolase activity"/>
    <property type="evidence" value="ECO:0007669"/>
    <property type="project" value="UniProtKB-KW"/>
</dbReference>
<dbReference type="EMBL" id="CP006019">
    <property type="protein sequence ID" value="AIF68837.1"/>
    <property type="molecule type" value="Genomic_DNA"/>
</dbReference>
<dbReference type="SUPFAM" id="SSF55920">
    <property type="entry name" value="Creatinase/aminopeptidase"/>
    <property type="match status" value="1"/>
</dbReference>
<name>A0A075LSB0_9EURY</name>
<dbReference type="Proteomes" id="UP000027981">
    <property type="component" value="Chromosome"/>
</dbReference>
<reference evidence="6" key="1">
    <citation type="submission" date="2013-06" db="EMBL/GenBank/DDBJ databases">
        <title>Complete Genome Sequence of Hyperthermophilic Palaeococcus pacificus DY20341T, Isolated from a Deep-Sea Hydrothermal Sediments.</title>
        <authorList>
            <person name="Zeng X."/>
            <person name="Shao Z."/>
        </authorList>
    </citation>
    <scope>NUCLEOTIDE SEQUENCE [LARGE SCALE GENOMIC DNA]</scope>
    <source>
        <strain evidence="6">DY20341</strain>
    </source>
</reference>
<dbReference type="SUPFAM" id="SSF53092">
    <property type="entry name" value="Creatinase/prolidase N-terminal domain"/>
    <property type="match status" value="1"/>
</dbReference>
<evidence type="ECO:0000256" key="1">
    <source>
        <dbReference type="ARBA" id="ARBA00022723"/>
    </source>
</evidence>
<dbReference type="GO" id="GO:0046872">
    <property type="term" value="F:metal ion binding"/>
    <property type="evidence" value="ECO:0007669"/>
    <property type="project" value="UniProtKB-KW"/>
</dbReference>
<dbReference type="eggNOG" id="arCOG01000">
    <property type="taxonomic scope" value="Archaea"/>
</dbReference>
<reference evidence="5 6" key="2">
    <citation type="journal article" date="2015" name="Genome Announc.">
        <title>Complete Genome Sequence of Hyperthermophilic Piezophilic Archaeon Palaeococcus pacificus DY20341T, Isolated from Deep-Sea Hydrothermal Sediments.</title>
        <authorList>
            <person name="Zeng X."/>
            <person name="Jebbar M."/>
            <person name="Shao Z."/>
        </authorList>
    </citation>
    <scope>NUCLEOTIDE SEQUENCE [LARGE SCALE GENOMIC DNA]</scope>
    <source>
        <strain evidence="5 6">DY20341</strain>
    </source>
</reference>
<dbReference type="Gene3D" id="3.90.230.10">
    <property type="entry name" value="Creatinase/methionine aminopeptidase superfamily"/>
    <property type="match status" value="1"/>
</dbReference>
<dbReference type="GeneID" id="24841537"/>
<evidence type="ECO:0000259" key="3">
    <source>
        <dbReference type="Pfam" id="PF00557"/>
    </source>
</evidence>
<evidence type="ECO:0008006" key="7">
    <source>
        <dbReference type="Google" id="ProtNLM"/>
    </source>
</evidence>
<dbReference type="InterPro" id="IPR050659">
    <property type="entry name" value="Peptidase_M24B"/>
</dbReference>
<dbReference type="InterPro" id="IPR001714">
    <property type="entry name" value="Pept_M24_MAP"/>
</dbReference>
<feature type="domain" description="Creatinase N-terminal" evidence="4">
    <location>
        <begin position="3"/>
        <end position="133"/>
    </location>
</feature>
<dbReference type="PANTHER" id="PTHR46112:SF9">
    <property type="entry name" value="XAA-PRO AMINOPEPTIDASE"/>
    <property type="match status" value="1"/>
</dbReference>
<dbReference type="InterPro" id="IPR000994">
    <property type="entry name" value="Pept_M24"/>
</dbReference>
<dbReference type="OrthoDB" id="1346at2157"/>
<keyword evidence="1" id="KW-0479">Metal-binding</keyword>
<sequence length="359" mass="40043">MNRLDKLVGLMDDYMGALITPGTNFYYLTGLNPSATGERLFLLALNREGESVIIAPKLYENEVKENWEGRAIFWGDDENPYLILKGVLDELNLRRGKILVEDTMPAMMLVKIENILMDYELGLLSALTSKLRIKKDRGELKLMEKAAQAVDEVFYELIERDLEGMSEKQVAALIEYLINERADGISFEPIVAAGENGANPHHTPSDRKLKKGDLVILDYGAKYKGYCSDITRTIAIGKPSELALEVYDVIKEAQERAVQAVREGITAKEIDAVARGEITKKGYGKYFIHRTGHGLGLDVHEEPYIAQHSETILEEGMTFTIEPGIYIPGKVGVRIEDDVAIINGKGKRLTKAGKELIVL</sequence>
<accession>A0A075LSB0</accession>
<keyword evidence="2" id="KW-0378">Hydrolase</keyword>
<organism evidence="5 6">
    <name type="scientific">Palaeococcus pacificus DY20341</name>
    <dbReference type="NCBI Taxonomy" id="1343739"/>
    <lineage>
        <taxon>Archaea</taxon>
        <taxon>Methanobacteriati</taxon>
        <taxon>Methanobacteriota</taxon>
        <taxon>Thermococci</taxon>
        <taxon>Thermococcales</taxon>
        <taxon>Thermococcaceae</taxon>
        <taxon>Palaeococcus</taxon>
    </lineage>
</organism>
<dbReference type="Gene3D" id="3.40.350.10">
    <property type="entry name" value="Creatinase/prolidase N-terminal domain"/>
    <property type="match status" value="1"/>
</dbReference>
<protein>
    <recommendedName>
        <fullName evidence="7">X-Pro aminopeptidase</fullName>
    </recommendedName>
</protein>
<dbReference type="HOGENOM" id="CLU_017266_4_1_2"/>